<comment type="similarity">
    <text evidence="2">Belongs to the bacterial solute-binding protein 8 family.</text>
</comment>
<dbReference type="Gene3D" id="3.40.50.1980">
    <property type="entry name" value="Nitrogenase molybdenum iron protein domain"/>
    <property type="match status" value="2"/>
</dbReference>
<dbReference type="RefSeq" id="WP_130257103.1">
    <property type="nucleotide sequence ID" value="NZ_PPSX01000096.1"/>
</dbReference>
<dbReference type="Proteomes" id="UP000291338">
    <property type="component" value="Unassembled WGS sequence"/>
</dbReference>
<dbReference type="GO" id="GO:0030288">
    <property type="term" value="C:outer membrane-bounded periplasmic space"/>
    <property type="evidence" value="ECO:0007669"/>
    <property type="project" value="TreeGrafter"/>
</dbReference>
<feature type="signal peptide" evidence="6">
    <location>
        <begin position="1"/>
        <end position="22"/>
    </location>
</feature>
<evidence type="ECO:0000313" key="8">
    <source>
        <dbReference type="EMBL" id="RZQ51501.1"/>
    </source>
</evidence>
<dbReference type="Pfam" id="PF01497">
    <property type="entry name" value="Peripla_BP_2"/>
    <property type="match status" value="1"/>
</dbReference>
<keyword evidence="5 6" id="KW-0732">Signal</keyword>
<dbReference type="AlphaFoldDB" id="A0A4Q7IIS1"/>
<comment type="caution">
    <text evidence="8">The sequence shown here is derived from an EMBL/GenBank/DDBJ whole genome shotgun (WGS) entry which is preliminary data.</text>
</comment>
<dbReference type="InterPro" id="IPR002491">
    <property type="entry name" value="ABC_transptr_periplasmic_BD"/>
</dbReference>
<protein>
    <submittedName>
        <fullName evidence="8">ABC transporter substrate-binding protein</fullName>
    </submittedName>
</protein>
<keyword evidence="3" id="KW-0813">Transport</keyword>
<feature type="domain" description="Fe/B12 periplasmic-binding" evidence="7">
    <location>
        <begin position="44"/>
        <end position="297"/>
    </location>
</feature>
<gene>
    <name evidence="8" type="ORF">C1E23_19240</name>
</gene>
<keyword evidence="4" id="KW-0408">Iron</keyword>
<evidence type="ECO:0000259" key="7">
    <source>
        <dbReference type="PROSITE" id="PS50983"/>
    </source>
</evidence>
<proteinExistence type="inferred from homology"/>
<evidence type="ECO:0000256" key="5">
    <source>
        <dbReference type="ARBA" id="ARBA00022729"/>
    </source>
</evidence>
<dbReference type="SUPFAM" id="SSF53807">
    <property type="entry name" value="Helical backbone' metal receptor"/>
    <property type="match status" value="1"/>
</dbReference>
<name>A0A4Q7IIS1_9GAMM</name>
<dbReference type="EMBL" id="PPSX01000096">
    <property type="protein sequence ID" value="RZQ51501.1"/>
    <property type="molecule type" value="Genomic_DNA"/>
</dbReference>
<sequence length="319" mass="35299">MKQSVLILSLVIAVLSSRSALAQFPTTVIDDRKKQVTVEKQPKKVAAISTFGADLLAALDMQAAGISTLNHQVSPYLGDTTKNMIDLGEIHETNLEVLTQLKPDLIIGLRNYTEPFEKKFNQISPFLAYDLVTLDDSNRAIISASKALGKSAQGNTLNSNFAAQLSQLKTTQLKPLSVVLLWHWSDVPYAFYDHHLTVKLLSVLNAKNSVGRSPQPEIKKLDSAPISMEALLKLNPDVIISFKGEPGPFKNHPVWQQLNAVKQGRAYQVADHYVMPHGPIARKLVLEELAHLLHPEKFKAPNKLPTRASAKPMVFSNLY</sequence>
<feature type="chain" id="PRO_5020879877" evidence="6">
    <location>
        <begin position="23"/>
        <end position="319"/>
    </location>
</feature>
<evidence type="ECO:0000313" key="9">
    <source>
        <dbReference type="Proteomes" id="UP000291338"/>
    </source>
</evidence>
<evidence type="ECO:0000256" key="6">
    <source>
        <dbReference type="SAM" id="SignalP"/>
    </source>
</evidence>
<evidence type="ECO:0000256" key="4">
    <source>
        <dbReference type="ARBA" id="ARBA00022496"/>
    </source>
</evidence>
<dbReference type="PANTHER" id="PTHR30532">
    <property type="entry name" value="IRON III DICITRATE-BINDING PERIPLASMIC PROTEIN"/>
    <property type="match status" value="1"/>
</dbReference>
<comment type="subcellular location">
    <subcellularLocation>
        <location evidence="1">Cell envelope</location>
    </subcellularLocation>
</comment>
<evidence type="ECO:0000256" key="1">
    <source>
        <dbReference type="ARBA" id="ARBA00004196"/>
    </source>
</evidence>
<dbReference type="GO" id="GO:1901678">
    <property type="term" value="P:iron coordination entity transport"/>
    <property type="evidence" value="ECO:0007669"/>
    <property type="project" value="UniProtKB-ARBA"/>
</dbReference>
<dbReference type="PROSITE" id="PS50983">
    <property type="entry name" value="FE_B12_PBP"/>
    <property type="match status" value="1"/>
</dbReference>
<dbReference type="InterPro" id="IPR051313">
    <property type="entry name" value="Bact_iron-sidero_bind"/>
</dbReference>
<dbReference type="PANTHER" id="PTHR30532:SF1">
    <property type="entry name" value="IRON(3+)-HYDROXAMATE-BINDING PROTEIN FHUD"/>
    <property type="match status" value="1"/>
</dbReference>
<keyword evidence="4" id="KW-0410">Iron transport</keyword>
<keyword evidence="4" id="KW-0406">Ion transport</keyword>
<evidence type="ECO:0000256" key="3">
    <source>
        <dbReference type="ARBA" id="ARBA00022448"/>
    </source>
</evidence>
<accession>A0A4Q7IIS1</accession>
<organism evidence="8 9">
    <name type="scientific">Pseudoalteromonas phenolica</name>
    <dbReference type="NCBI Taxonomy" id="161398"/>
    <lineage>
        <taxon>Bacteria</taxon>
        <taxon>Pseudomonadati</taxon>
        <taxon>Pseudomonadota</taxon>
        <taxon>Gammaproteobacteria</taxon>
        <taxon>Alteromonadales</taxon>
        <taxon>Pseudoalteromonadaceae</taxon>
        <taxon>Pseudoalteromonas</taxon>
    </lineage>
</organism>
<reference evidence="8 9" key="1">
    <citation type="submission" date="2018-01" db="EMBL/GenBank/DDBJ databases">
        <title>Co-occurrence of chitin degradation, pigmentation and bioactivity in marine Pseudoalteromonas.</title>
        <authorList>
            <person name="Paulsen S."/>
            <person name="Gram L."/>
            <person name="Machado H."/>
        </authorList>
    </citation>
    <scope>NUCLEOTIDE SEQUENCE [LARGE SCALE GENOMIC DNA]</scope>
    <source>
        <strain evidence="8 9">S3898</strain>
    </source>
</reference>
<evidence type="ECO:0000256" key="2">
    <source>
        <dbReference type="ARBA" id="ARBA00008814"/>
    </source>
</evidence>